<dbReference type="Proteomes" id="UP001432046">
    <property type="component" value="Chromosome"/>
</dbReference>
<reference evidence="1" key="1">
    <citation type="journal article" date="2021" name="Int. J. Syst. Evol. Microbiol.">
        <title>Bradyrhizobium septentrionale sp. nov. (sv. septentrionale) and Bradyrhizobium quebecense sp. nov. (sv. septentrionale) associated with legumes native to Canada possess rearranged symbiosis genes and numerous insertion sequences.</title>
        <authorList>
            <person name="Bromfield E.S.P."/>
            <person name="Cloutier S."/>
        </authorList>
    </citation>
    <scope>NUCLEOTIDE SEQUENCE</scope>
    <source>
        <strain evidence="1">5S5</strain>
    </source>
</reference>
<gene>
    <name evidence="1" type="ORF">WDK88_11870</name>
</gene>
<protein>
    <recommendedName>
        <fullName evidence="3">Ammonia monooxygenase</fullName>
    </recommendedName>
</protein>
<keyword evidence="2" id="KW-1185">Reference proteome</keyword>
<accession>A0ABZ2P5E0</accession>
<name>A0ABZ2P5E0_9BRAD</name>
<dbReference type="EMBL" id="CP147711">
    <property type="protein sequence ID" value="WXC82225.1"/>
    <property type="molecule type" value="Genomic_DNA"/>
</dbReference>
<proteinExistence type="predicted"/>
<evidence type="ECO:0000313" key="1">
    <source>
        <dbReference type="EMBL" id="WXC82225.1"/>
    </source>
</evidence>
<evidence type="ECO:0008006" key="3">
    <source>
        <dbReference type="Google" id="ProtNLM"/>
    </source>
</evidence>
<organism evidence="1 2">
    <name type="scientific">Bradyrhizobium septentrionale</name>
    <dbReference type="NCBI Taxonomy" id="1404411"/>
    <lineage>
        <taxon>Bacteria</taxon>
        <taxon>Pseudomonadati</taxon>
        <taxon>Pseudomonadota</taxon>
        <taxon>Alphaproteobacteria</taxon>
        <taxon>Hyphomicrobiales</taxon>
        <taxon>Nitrobacteraceae</taxon>
        <taxon>Bradyrhizobium</taxon>
    </lineage>
</organism>
<evidence type="ECO:0000313" key="2">
    <source>
        <dbReference type="Proteomes" id="UP001432046"/>
    </source>
</evidence>
<reference evidence="1" key="2">
    <citation type="submission" date="2024-03" db="EMBL/GenBank/DDBJ databases">
        <authorList>
            <person name="Bromfield E.S.P."/>
            <person name="Cloutier S."/>
        </authorList>
    </citation>
    <scope>NUCLEOTIDE SEQUENCE</scope>
    <source>
        <strain evidence="1">5S5</strain>
    </source>
</reference>
<sequence length="100" mass="10940">MMSLFIDGHIPITRARRVGRNSLTIRCPFCQNIHVHTTGGGLGPWYGYFRAPCDPADLPPDTGFWSPDGYYLTGTALPQPDRALSGSSATVLPFPMERSS</sequence>